<sequence length="159" mass="18199">MLTNEKILEMCINCARVVKSKRPSSRLSLNELQNIGFIHVKSNIEGKACSEAYYSMLHEASAPRFNKNTPEVQRYFTGTRRAMGRDATAYCCDLGTLVDVKDAILRLPSKDVEVAILYLLESRTQRYLCDLLQLSQPTISIKIQGIKDRLCYILREYDK</sequence>
<reference evidence="1" key="1">
    <citation type="journal article" date="2015" name="Nature">
        <title>Complex archaea that bridge the gap between prokaryotes and eukaryotes.</title>
        <authorList>
            <person name="Spang A."/>
            <person name="Saw J.H."/>
            <person name="Jorgensen S.L."/>
            <person name="Zaremba-Niedzwiedzka K."/>
            <person name="Martijn J."/>
            <person name="Lind A.E."/>
            <person name="van Eijk R."/>
            <person name="Schleper C."/>
            <person name="Guy L."/>
            <person name="Ettema T.J."/>
        </authorList>
    </citation>
    <scope>NUCLEOTIDE SEQUENCE</scope>
</reference>
<comment type="caution">
    <text evidence="1">The sequence shown here is derived from an EMBL/GenBank/DDBJ whole genome shotgun (WGS) entry which is preliminary data.</text>
</comment>
<accession>A0A0F9CZE7</accession>
<gene>
    <name evidence="1" type="ORF">LCGC14_2262220</name>
</gene>
<proteinExistence type="predicted"/>
<protein>
    <submittedName>
        <fullName evidence="1">Uncharacterized protein</fullName>
    </submittedName>
</protein>
<organism evidence="1">
    <name type="scientific">marine sediment metagenome</name>
    <dbReference type="NCBI Taxonomy" id="412755"/>
    <lineage>
        <taxon>unclassified sequences</taxon>
        <taxon>metagenomes</taxon>
        <taxon>ecological metagenomes</taxon>
    </lineage>
</organism>
<dbReference type="AlphaFoldDB" id="A0A0F9CZE7"/>
<dbReference type="EMBL" id="LAZR01031089">
    <property type="protein sequence ID" value="KKL54758.1"/>
    <property type="molecule type" value="Genomic_DNA"/>
</dbReference>
<evidence type="ECO:0000313" key="1">
    <source>
        <dbReference type="EMBL" id="KKL54758.1"/>
    </source>
</evidence>
<name>A0A0F9CZE7_9ZZZZ</name>